<keyword evidence="9" id="KW-1185">Reference proteome</keyword>
<dbReference type="AlphaFoldDB" id="A0A9D4TRA2"/>
<dbReference type="GO" id="GO:0007059">
    <property type="term" value="P:chromosome segregation"/>
    <property type="evidence" value="ECO:0007669"/>
    <property type="project" value="UniProtKB-KW"/>
</dbReference>
<proteinExistence type="inferred from homology"/>
<evidence type="ECO:0000256" key="3">
    <source>
        <dbReference type="ARBA" id="ARBA00022618"/>
    </source>
</evidence>
<evidence type="ECO:0000256" key="4">
    <source>
        <dbReference type="ARBA" id="ARBA00022776"/>
    </source>
</evidence>
<comment type="caution">
    <text evidence="8">The sequence shown here is derived from an EMBL/GenBank/DDBJ whole genome shotgun (WGS) entry which is preliminary data.</text>
</comment>
<protein>
    <recommendedName>
        <fullName evidence="10">MAU2 chromatid cohesion factor homolog</fullName>
    </recommendedName>
</protein>
<keyword evidence="6" id="KW-0539">Nucleus</keyword>
<keyword evidence="5" id="KW-0159">Chromosome partition</keyword>
<dbReference type="OrthoDB" id="5565328at2759"/>
<evidence type="ECO:0000313" key="8">
    <source>
        <dbReference type="EMBL" id="KAI3432575.1"/>
    </source>
</evidence>
<keyword evidence="4" id="KW-0498">Mitosis</keyword>
<organism evidence="8 9">
    <name type="scientific">Chlorella vulgaris</name>
    <name type="common">Green alga</name>
    <dbReference type="NCBI Taxonomy" id="3077"/>
    <lineage>
        <taxon>Eukaryota</taxon>
        <taxon>Viridiplantae</taxon>
        <taxon>Chlorophyta</taxon>
        <taxon>core chlorophytes</taxon>
        <taxon>Trebouxiophyceae</taxon>
        <taxon>Chlorellales</taxon>
        <taxon>Chlorellaceae</taxon>
        <taxon>Chlorella clade</taxon>
        <taxon>Chlorella</taxon>
    </lineage>
</organism>
<evidence type="ECO:0000256" key="5">
    <source>
        <dbReference type="ARBA" id="ARBA00022829"/>
    </source>
</evidence>
<dbReference type="GO" id="GO:0051301">
    <property type="term" value="P:cell division"/>
    <property type="evidence" value="ECO:0007669"/>
    <property type="project" value="UniProtKB-KW"/>
</dbReference>
<dbReference type="GO" id="GO:0005634">
    <property type="term" value="C:nucleus"/>
    <property type="evidence" value="ECO:0007669"/>
    <property type="project" value="UniProtKB-SubCell"/>
</dbReference>
<accession>A0A9D4TRA2</accession>
<evidence type="ECO:0000256" key="2">
    <source>
        <dbReference type="ARBA" id="ARBA00008585"/>
    </source>
</evidence>
<comment type="subcellular location">
    <subcellularLocation>
        <location evidence="1">Nucleus</location>
    </subcellularLocation>
</comment>
<dbReference type="Proteomes" id="UP001055712">
    <property type="component" value="Unassembled WGS sequence"/>
</dbReference>
<reference evidence="8" key="1">
    <citation type="journal article" date="2019" name="Plant J.">
        <title>Chlorella vulgaris genome assembly and annotation reveals the molecular basis for metabolic acclimation to high light conditions.</title>
        <authorList>
            <person name="Cecchin M."/>
            <person name="Marcolungo L."/>
            <person name="Rossato M."/>
            <person name="Girolomoni L."/>
            <person name="Cosentino E."/>
            <person name="Cuine S."/>
            <person name="Li-Beisson Y."/>
            <person name="Delledonne M."/>
            <person name="Ballottari M."/>
        </authorList>
    </citation>
    <scope>NUCLEOTIDE SEQUENCE</scope>
    <source>
        <strain evidence="8">211/11P</strain>
    </source>
</reference>
<evidence type="ECO:0000256" key="1">
    <source>
        <dbReference type="ARBA" id="ARBA00004123"/>
    </source>
</evidence>
<evidence type="ECO:0000256" key="6">
    <source>
        <dbReference type="ARBA" id="ARBA00023242"/>
    </source>
</evidence>
<dbReference type="InterPro" id="IPR019440">
    <property type="entry name" value="MAU2"/>
</dbReference>
<dbReference type="PANTHER" id="PTHR21394">
    <property type="entry name" value="MAU2 CHROMATID COHESION FACTOR HOMOLOG"/>
    <property type="match status" value="1"/>
</dbReference>
<sequence>MSTARLLLQLASQFESQHDYQQAVQSLTAVCSLGSELPSVLAQARLHLACLLLEHYDNFQEAKMLLLTAEQDLRQSQGSHLLKCEVWDALARCNQKLGAVAAEQNALVAGLKACRQGAASKDKDALARWRAYFHLKLAEHGMAHEGHEAAAEQLQLLEGVLLTNFERCLQLLCRATLHLCANEPAPVSGLLEELNPLIELVAAAPGSNPLVHKQLRCHYTIVFVGMATAAGRVNDLKQDSGGVCMLAALQQMVVKMAGAPWTYLWLPTAAVGALGSLLHASLLRSLGKAAQAAAHLTAAQEVVEQQLAAFGVDLEATEEDLGVHAIWEGRIYCHLQLLLVEQQVLVALAASRFAQAADLLAGMAAQFQRFPSLLRDFVPGARMLLGHYAYSTQQHAAASAHFRSVLHSDAAHLHDSAAVAAALAELHGNGGPAGLHAAVELLQQRGLTQLTHMLSLVVHDRTAALVTNAVVAQRGGDDSNARVMLTKALKTAHAHLGNTQMVAQVLNVLAPIQAGKGDVAGAEQMLGSATTLAKAHGDLPTLVCSCTALLRIFSASPADAQRSAKQRDYLQRKAADLTAAVAAAVATPTHAQLLAWTPPKQL</sequence>
<comment type="similarity">
    <text evidence="2">Belongs to the SCC4/mau-2 family.</text>
</comment>
<evidence type="ECO:0000313" key="9">
    <source>
        <dbReference type="Proteomes" id="UP001055712"/>
    </source>
</evidence>
<reference evidence="8" key="2">
    <citation type="submission" date="2020-11" db="EMBL/GenBank/DDBJ databases">
        <authorList>
            <person name="Cecchin M."/>
            <person name="Marcolungo L."/>
            <person name="Rossato M."/>
            <person name="Girolomoni L."/>
            <person name="Cosentino E."/>
            <person name="Cuine S."/>
            <person name="Li-Beisson Y."/>
            <person name="Delledonne M."/>
            <person name="Ballottari M."/>
        </authorList>
    </citation>
    <scope>NUCLEOTIDE SEQUENCE</scope>
    <source>
        <strain evidence="8">211/11P</strain>
        <tissue evidence="8">Whole cell</tissue>
    </source>
</reference>
<gene>
    <name evidence="8" type="ORF">D9Q98_004124</name>
</gene>
<keyword evidence="3" id="KW-0132">Cell division</keyword>
<dbReference type="EMBL" id="SIDB01000005">
    <property type="protein sequence ID" value="KAI3432575.1"/>
    <property type="molecule type" value="Genomic_DNA"/>
</dbReference>
<keyword evidence="7" id="KW-0131">Cell cycle</keyword>
<evidence type="ECO:0000256" key="7">
    <source>
        <dbReference type="ARBA" id="ARBA00023306"/>
    </source>
</evidence>
<evidence type="ECO:0008006" key="10">
    <source>
        <dbReference type="Google" id="ProtNLM"/>
    </source>
</evidence>
<name>A0A9D4TRA2_CHLVU</name>
<dbReference type="GO" id="GO:0007064">
    <property type="term" value="P:mitotic sister chromatid cohesion"/>
    <property type="evidence" value="ECO:0007669"/>
    <property type="project" value="InterPro"/>
</dbReference>